<evidence type="ECO:0000313" key="3">
    <source>
        <dbReference type="Proteomes" id="UP001642484"/>
    </source>
</evidence>
<accession>A0ABP0QZ66</accession>
<protein>
    <submittedName>
        <fullName evidence="2">Uncharacterized protein</fullName>
    </submittedName>
</protein>
<keyword evidence="1" id="KW-0812">Transmembrane</keyword>
<feature type="transmembrane region" description="Helical" evidence="1">
    <location>
        <begin position="65"/>
        <end position="86"/>
    </location>
</feature>
<dbReference type="EMBL" id="CAXAMN010025238">
    <property type="protein sequence ID" value="CAK9093587.1"/>
    <property type="molecule type" value="Genomic_DNA"/>
</dbReference>
<keyword evidence="3" id="KW-1185">Reference proteome</keyword>
<keyword evidence="1" id="KW-0472">Membrane</keyword>
<evidence type="ECO:0000313" key="2">
    <source>
        <dbReference type="EMBL" id="CAK9093587.1"/>
    </source>
</evidence>
<keyword evidence="1" id="KW-1133">Transmembrane helix</keyword>
<evidence type="ECO:0000256" key="1">
    <source>
        <dbReference type="SAM" id="Phobius"/>
    </source>
</evidence>
<organism evidence="2 3">
    <name type="scientific">Durusdinium trenchii</name>
    <dbReference type="NCBI Taxonomy" id="1381693"/>
    <lineage>
        <taxon>Eukaryota</taxon>
        <taxon>Sar</taxon>
        <taxon>Alveolata</taxon>
        <taxon>Dinophyceae</taxon>
        <taxon>Suessiales</taxon>
        <taxon>Symbiodiniaceae</taxon>
        <taxon>Durusdinium</taxon>
    </lineage>
</organism>
<reference evidence="2 3" key="1">
    <citation type="submission" date="2024-02" db="EMBL/GenBank/DDBJ databases">
        <authorList>
            <person name="Chen Y."/>
            <person name="Shah S."/>
            <person name="Dougan E. K."/>
            <person name="Thang M."/>
            <person name="Chan C."/>
        </authorList>
    </citation>
    <scope>NUCLEOTIDE SEQUENCE [LARGE SCALE GENOMIC DNA]</scope>
</reference>
<dbReference type="Proteomes" id="UP001642484">
    <property type="component" value="Unassembled WGS sequence"/>
</dbReference>
<sequence>SEEKGRLMTSQELLLSLGLPSWGPAAAVSGVAGASKLQIHQTSLHFPIKDVMDLRGIPHTALEHAAGNGMCVPAVAFAMLVAVLALQPKI</sequence>
<proteinExistence type="predicted"/>
<name>A0ABP0QZ66_9DINO</name>
<gene>
    <name evidence="2" type="ORF">CCMP2556_LOCUS44710</name>
</gene>
<feature type="non-terminal residue" evidence="2">
    <location>
        <position position="1"/>
    </location>
</feature>
<comment type="caution">
    <text evidence="2">The sequence shown here is derived from an EMBL/GenBank/DDBJ whole genome shotgun (WGS) entry which is preliminary data.</text>
</comment>